<dbReference type="GO" id="GO:0005506">
    <property type="term" value="F:iron ion binding"/>
    <property type="evidence" value="ECO:0007669"/>
    <property type="project" value="InterPro"/>
</dbReference>
<dbReference type="Pfam" id="PF00067">
    <property type="entry name" value="p450"/>
    <property type="match status" value="1"/>
</dbReference>
<evidence type="ECO:0000256" key="4">
    <source>
        <dbReference type="ARBA" id="ARBA00010617"/>
    </source>
</evidence>
<evidence type="ECO:0000256" key="12">
    <source>
        <dbReference type="ARBA" id="ARBA00023136"/>
    </source>
</evidence>
<dbReference type="OMA" id="RTAVIMD"/>
<dbReference type="EMBL" id="LR899009">
    <property type="protein sequence ID" value="CAD7080009.1"/>
    <property type="molecule type" value="Genomic_DNA"/>
</dbReference>
<evidence type="ECO:0000256" key="2">
    <source>
        <dbReference type="ARBA" id="ARBA00004174"/>
    </source>
</evidence>
<dbReference type="InterPro" id="IPR001128">
    <property type="entry name" value="Cyt_P450"/>
</dbReference>
<dbReference type="AlphaFoldDB" id="A0A7R8YRZ4"/>
<gene>
    <name evidence="15" type="ORF">HERILL_LOCUS3187</name>
</gene>
<keyword evidence="12" id="KW-0472">Membrane</keyword>
<evidence type="ECO:0000313" key="16">
    <source>
        <dbReference type="Proteomes" id="UP000594454"/>
    </source>
</evidence>
<dbReference type="SUPFAM" id="SSF48264">
    <property type="entry name" value="Cytochrome P450"/>
    <property type="match status" value="1"/>
</dbReference>
<protein>
    <recommendedName>
        <fullName evidence="17">Cytochrome P450</fullName>
    </recommendedName>
</protein>
<dbReference type="InterPro" id="IPR017972">
    <property type="entry name" value="Cyt_P450_CS"/>
</dbReference>
<dbReference type="PRINTS" id="PR00463">
    <property type="entry name" value="EP450I"/>
</dbReference>
<keyword evidence="11 14" id="KW-0503">Monooxygenase</keyword>
<evidence type="ECO:0000256" key="9">
    <source>
        <dbReference type="ARBA" id="ARBA00023002"/>
    </source>
</evidence>
<evidence type="ECO:0000256" key="11">
    <source>
        <dbReference type="ARBA" id="ARBA00023033"/>
    </source>
</evidence>
<keyword evidence="8" id="KW-0492">Microsome</keyword>
<keyword evidence="6 13" id="KW-0479">Metal-binding</keyword>
<dbReference type="PANTHER" id="PTHR24292">
    <property type="entry name" value="CYTOCHROME P450"/>
    <property type="match status" value="1"/>
</dbReference>
<dbReference type="PROSITE" id="PS00086">
    <property type="entry name" value="CYTOCHROME_P450"/>
    <property type="match status" value="1"/>
</dbReference>
<sequence length="500" mass="57900">MAITWALIFGLILIAWWFVKKKYSYWENRGVPFIKPIIPFGNLKGVGKTVSMKDFVQDIYAKYKGTASLIGGYFFCEPVAIVTDMDLIRNILIKDFSYFQDRKVYYNEKLEPMSAHMFNLEGEKWRLVRQKLSPTFTSGRIKKMFPMVLEVANRFIDLLNPIVAEGSVVEIRDLLMRFTIDVSGTIIYGIECNSMKDPDTEFRLKGRRIFNNPRHGELARLFMETFPEMARILRMKQFADDVTDFFMKIIRQTIEYRESNDVHRNDFMDLLIQLKNTGTLEGHDGQIGKISDEEIAAQAFIFFAGGFETTASTMGFVLYALCLNQEIQDRVRKEIGDVIEEHGGKFTYDAMMSMKYLHRVVDETLRIYSQATYLFRKVAHDYAIPGSKTVLEKDTVVIIPVAGFNIDPEIYPNPEVFDPDNFLPERIAQRDPFTYMPFGEGPRNCIGSRLAKMVTYAGLVTLLQNYRFKPSEKTPVPIEYEPDVQVLKSKTDFYFFVEKL</sequence>
<dbReference type="CDD" id="cd11056">
    <property type="entry name" value="CYP6-like"/>
    <property type="match status" value="1"/>
</dbReference>
<dbReference type="InterPro" id="IPR036396">
    <property type="entry name" value="Cyt_P450_sf"/>
</dbReference>
<evidence type="ECO:0000256" key="3">
    <source>
        <dbReference type="ARBA" id="ARBA00004406"/>
    </source>
</evidence>
<dbReference type="InterPro" id="IPR002401">
    <property type="entry name" value="Cyt_P450_E_grp-I"/>
</dbReference>
<name>A0A7R8YRZ4_HERIL</name>
<evidence type="ECO:0000313" key="15">
    <source>
        <dbReference type="EMBL" id="CAD7080009.1"/>
    </source>
</evidence>
<dbReference type="PANTHER" id="PTHR24292:SF103">
    <property type="entry name" value="CYTOCHROME P450 6BS1"/>
    <property type="match status" value="1"/>
</dbReference>
<keyword evidence="7" id="KW-0256">Endoplasmic reticulum</keyword>
<feature type="binding site" description="axial binding residue" evidence="13">
    <location>
        <position position="445"/>
    </location>
    <ligand>
        <name>heme</name>
        <dbReference type="ChEBI" id="CHEBI:30413"/>
    </ligand>
    <ligandPart>
        <name>Fe</name>
        <dbReference type="ChEBI" id="CHEBI:18248"/>
    </ligandPart>
</feature>
<dbReference type="InParanoid" id="A0A7R8YRZ4"/>
<reference evidence="15 16" key="1">
    <citation type="submission" date="2020-11" db="EMBL/GenBank/DDBJ databases">
        <authorList>
            <person name="Wallbank WR R."/>
            <person name="Pardo Diaz C."/>
            <person name="Kozak K."/>
            <person name="Martin S."/>
            <person name="Jiggins C."/>
            <person name="Moest M."/>
            <person name="Warren A I."/>
            <person name="Generalovic N T."/>
            <person name="Byers J.R.P. K."/>
            <person name="Montejo-Kovacevich G."/>
            <person name="Yen C E."/>
        </authorList>
    </citation>
    <scope>NUCLEOTIDE SEQUENCE [LARGE SCALE GENOMIC DNA]</scope>
</reference>
<dbReference type="PRINTS" id="PR00385">
    <property type="entry name" value="P450"/>
</dbReference>
<dbReference type="GO" id="GO:0016705">
    <property type="term" value="F:oxidoreductase activity, acting on paired donors, with incorporation or reduction of molecular oxygen"/>
    <property type="evidence" value="ECO:0007669"/>
    <property type="project" value="InterPro"/>
</dbReference>
<accession>A0A7R8YRZ4</accession>
<comment type="cofactor">
    <cofactor evidence="1 13">
        <name>heme</name>
        <dbReference type="ChEBI" id="CHEBI:30413"/>
    </cofactor>
</comment>
<dbReference type="OrthoDB" id="2789670at2759"/>
<dbReference type="FunFam" id="1.10.630.10:FF:000042">
    <property type="entry name" value="Cytochrome P450"/>
    <property type="match status" value="1"/>
</dbReference>
<evidence type="ECO:0000256" key="7">
    <source>
        <dbReference type="ARBA" id="ARBA00022824"/>
    </source>
</evidence>
<evidence type="ECO:0000256" key="8">
    <source>
        <dbReference type="ARBA" id="ARBA00022848"/>
    </source>
</evidence>
<dbReference type="GO" id="GO:0020037">
    <property type="term" value="F:heme binding"/>
    <property type="evidence" value="ECO:0007669"/>
    <property type="project" value="InterPro"/>
</dbReference>
<dbReference type="Proteomes" id="UP000594454">
    <property type="component" value="Chromosome 1"/>
</dbReference>
<evidence type="ECO:0000256" key="6">
    <source>
        <dbReference type="ARBA" id="ARBA00022723"/>
    </source>
</evidence>
<keyword evidence="16" id="KW-1185">Reference proteome</keyword>
<comment type="similarity">
    <text evidence="4 14">Belongs to the cytochrome P450 family.</text>
</comment>
<evidence type="ECO:0000256" key="5">
    <source>
        <dbReference type="ARBA" id="ARBA00022617"/>
    </source>
</evidence>
<dbReference type="GO" id="GO:0005789">
    <property type="term" value="C:endoplasmic reticulum membrane"/>
    <property type="evidence" value="ECO:0007669"/>
    <property type="project" value="UniProtKB-SubCell"/>
</dbReference>
<keyword evidence="5 13" id="KW-0349">Heme</keyword>
<organism evidence="15 16">
    <name type="scientific">Hermetia illucens</name>
    <name type="common">Black soldier fly</name>
    <dbReference type="NCBI Taxonomy" id="343691"/>
    <lineage>
        <taxon>Eukaryota</taxon>
        <taxon>Metazoa</taxon>
        <taxon>Ecdysozoa</taxon>
        <taxon>Arthropoda</taxon>
        <taxon>Hexapoda</taxon>
        <taxon>Insecta</taxon>
        <taxon>Pterygota</taxon>
        <taxon>Neoptera</taxon>
        <taxon>Endopterygota</taxon>
        <taxon>Diptera</taxon>
        <taxon>Brachycera</taxon>
        <taxon>Stratiomyomorpha</taxon>
        <taxon>Stratiomyidae</taxon>
        <taxon>Hermetiinae</taxon>
        <taxon>Hermetia</taxon>
    </lineage>
</organism>
<keyword evidence="9 14" id="KW-0560">Oxidoreductase</keyword>
<evidence type="ECO:0000256" key="10">
    <source>
        <dbReference type="ARBA" id="ARBA00023004"/>
    </source>
</evidence>
<evidence type="ECO:0008006" key="17">
    <source>
        <dbReference type="Google" id="ProtNLM"/>
    </source>
</evidence>
<comment type="subcellular location">
    <subcellularLocation>
        <location evidence="3">Endoplasmic reticulum membrane</location>
        <topology evidence="3">Peripheral membrane protein</topology>
    </subcellularLocation>
    <subcellularLocation>
        <location evidence="2">Microsome membrane</location>
        <topology evidence="2">Peripheral membrane protein</topology>
    </subcellularLocation>
</comment>
<proteinExistence type="inferred from homology"/>
<evidence type="ECO:0000256" key="14">
    <source>
        <dbReference type="RuleBase" id="RU000461"/>
    </source>
</evidence>
<dbReference type="GO" id="GO:0004497">
    <property type="term" value="F:monooxygenase activity"/>
    <property type="evidence" value="ECO:0007669"/>
    <property type="project" value="UniProtKB-KW"/>
</dbReference>
<dbReference type="InterPro" id="IPR050476">
    <property type="entry name" value="Insect_CytP450_Detox"/>
</dbReference>
<evidence type="ECO:0000256" key="13">
    <source>
        <dbReference type="PIRSR" id="PIRSR602401-1"/>
    </source>
</evidence>
<dbReference type="Gene3D" id="1.10.630.10">
    <property type="entry name" value="Cytochrome P450"/>
    <property type="match status" value="1"/>
</dbReference>
<keyword evidence="10 13" id="KW-0408">Iron</keyword>
<evidence type="ECO:0000256" key="1">
    <source>
        <dbReference type="ARBA" id="ARBA00001971"/>
    </source>
</evidence>